<organism evidence="2 3">
    <name type="scientific">Orenia marismortui</name>
    <dbReference type="NCBI Taxonomy" id="46469"/>
    <lineage>
        <taxon>Bacteria</taxon>
        <taxon>Bacillati</taxon>
        <taxon>Bacillota</taxon>
        <taxon>Clostridia</taxon>
        <taxon>Halanaerobiales</taxon>
        <taxon>Halobacteroidaceae</taxon>
        <taxon>Orenia</taxon>
    </lineage>
</organism>
<name>A0A4V3GYJ8_9FIRM</name>
<evidence type="ECO:0000313" key="2">
    <source>
        <dbReference type="EMBL" id="TDX53171.1"/>
    </source>
</evidence>
<dbReference type="Pfam" id="PF01476">
    <property type="entry name" value="LysM"/>
    <property type="match status" value="2"/>
</dbReference>
<dbReference type="InterPro" id="IPR036779">
    <property type="entry name" value="LysM_dom_sf"/>
</dbReference>
<dbReference type="STRING" id="926561.GCA_000379025_01691"/>
<feature type="domain" description="LysM" evidence="1">
    <location>
        <begin position="9"/>
        <end position="53"/>
    </location>
</feature>
<dbReference type="GO" id="GO:0008932">
    <property type="term" value="F:lytic endotransglycosylase activity"/>
    <property type="evidence" value="ECO:0007669"/>
    <property type="project" value="TreeGrafter"/>
</dbReference>
<dbReference type="InterPro" id="IPR018392">
    <property type="entry name" value="LysM"/>
</dbReference>
<evidence type="ECO:0000259" key="1">
    <source>
        <dbReference type="PROSITE" id="PS51782"/>
    </source>
</evidence>
<feature type="domain" description="LysM" evidence="1">
    <location>
        <begin position="61"/>
        <end position="105"/>
    </location>
</feature>
<dbReference type="SMART" id="SM00257">
    <property type="entry name" value="LysM"/>
    <property type="match status" value="2"/>
</dbReference>
<protein>
    <submittedName>
        <fullName evidence="2">LysM domain-containing protein</fullName>
    </submittedName>
</protein>
<dbReference type="EMBL" id="SOEG01000003">
    <property type="protein sequence ID" value="TDX53171.1"/>
    <property type="molecule type" value="Genomic_DNA"/>
</dbReference>
<dbReference type="SUPFAM" id="SSF54106">
    <property type="entry name" value="LysM domain"/>
    <property type="match status" value="2"/>
</dbReference>
<evidence type="ECO:0000313" key="3">
    <source>
        <dbReference type="Proteomes" id="UP000295832"/>
    </source>
</evidence>
<dbReference type="RefSeq" id="WP_134114765.1">
    <property type="nucleotide sequence ID" value="NZ_SOEG01000003.1"/>
</dbReference>
<dbReference type="Proteomes" id="UP000295832">
    <property type="component" value="Unassembled WGS sequence"/>
</dbReference>
<dbReference type="PANTHER" id="PTHR33734:SF22">
    <property type="entry name" value="MEMBRANE-BOUND LYTIC MUREIN TRANSGLYCOSYLASE D"/>
    <property type="match status" value="1"/>
</dbReference>
<dbReference type="PANTHER" id="PTHR33734">
    <property type="entry name" value="LYSM DOMAIN-CONTAINING GPI-ANCHORED PROTEIN 2"/>
    <property type="match status" value="1"/>
</dbReference>
<dbReference type="CDD" id="cd00118">
    <property type="entry name" value="LysM"/>
    <property type="match status" value="2"/>
</dbReference>
<accession>A0A4V3GYJ8</accession>
<sequence length="110" mass="12050">MPTAPLGTFTYTVKPGDTLFTIAERYNTTVSNILAFNSISDPDLISPGQELTIPQSPPEAIIYTVQTGDTLYSIAQKYGTQVDTIVKFNYLSDPNLIQPGQRLVVPVSLR</sequence>
<proteinExistence type="predicted"/>
<dbReference type="PROSITE" id="PS51782">
    <property type="entry name" value="LYSM"/>
    <property type="match status" value="2"/>
</dbReference>
<keyword evidence="3" id="KW-1185">Reference proteome</keyword>
<dbReference type="Gene3D" id="3.10.350.10">
    <property type="entry name" value="LysM domain"/>
    <property type="match status" value="2"/>
</dbReference>
<gene>
    <name evidence="2" type="ORF">C7959_10323</name>
</gene>
<dbReference type="AlphaFoldDB" id="A0A4V3GYJ8"/>
<reference evidence="2 3" key="1">
    <citation type="submission" date="2019-03" db="EMBL/GenBank/DDBJ databases">
        <title>Subsurface microbial communities from deep shales in Ohio and West Virginia, USA.</title>
        <authorList>
            <person name="Wrighton K."/>
        </authorList>
    </citation>
    <scope>NUCLEOTIDE SEQUENCE [LARGE SCALE GENOMIC DNA]</scope>
    <source>
        <strain evidence="2 3">MSL 6dP</strain>
    </source>
</reference>
<comment type="caution">
    <text evidence="2">The sequence shown here is derived from an EMBL/GenBank/DDBJ whole genome shotgun (WGS) entry which is preliminary data.</text>
</comment>